<dbReference type="InterPro" id="IPR023299">
    <property type="entry name" value="ATPase_P-typ_cyto_dom_N"/>
</dbReference>
<dbReference type="InterPro" id="IPR023298">
    <property type="entry name" value="ATPase_P-typ_TM_dom_sf"/>
</dbReference>
<dbReference type="Gene3D" id="3.40.50.1000">
    <property type="entry name" value="HAD superfamily/HAD-like"/>
    <property type="match status" value="1"/>
</dbReference>
<keyword evidence="3" id="KW-1278">Translocase</keyword>
<dbReference type="InterPro" id="IPR018303">
    <property type="entry name" value="ATPase_P-typ_P_site"/>
</dbReference>
<dbReference type="SUPFAM" id="SSF81665">
    <property type="entry name" value="Calcium ATPase, transmembrane domain M"/>
    <property type="match status" value="1"/>
</dbReference>
<sequence>MNTLGNSTADTSTSRLSPEGLTSAEVQQRRDAGLTNTQDHSSSRSTFTIIRSHLFTLFNLILGLCGLAVVMLGRWLDTLFLLAAIANVVVGFVQEFSAKRKLDQIALLRRDPVVVLRDGTRQKVGMEELVQDDVVVLSRGDQVPADAEVLTSDGLDLDESMLTGENDPVAKRPGDKVLSASAVVGGTGRVRVYAVGEKSHAAKLAREAKKFTAINSELRAGMDRVVKWITWAIIPIIAIVLNGQMIAAGGWSHALESGAWQDALIVAVSSIASMIPQGLALMTTISFATAAVKLAQDDVLIQEQPAVEVLARVDVVCFDKTGTLTEGGVRFNKTLSLSATTENDDAAPLDSSAQAALAWFGADENANPTAAALSEGFSEPPAAEPTGQVAFNSAKRFSAVEFEESGAWILGAPEALLSADSPERERAKDLAAGGLRTMVLSHATKLMRDAKGQPAAEIPAGTEPVCFVTFREQVRKEAPATLEYFRSQGIDLKVLSGDNPYTVAAAAQQAGMDISAGVVDTSQLPDDGTELEGAVMDHAVFGRVNPQQKKNMVLALQRNGKTVAMTGDGINDALALKHADLGIAMGNAAPATKAVSRMVLLDGRFDRLPSVLGEGRKIIANIERVTNLFLSKTGFAILLGVVLGILCWEFPFLPRQYSTADLLMVGGPAFFITLFPNTRKYVSGFLSRSLHYAIPTAFIITAMLVGVNFVGRSLGSAVSLQQVQTATFITLVLMGVYNITTVIRPLKPYRLALIVLMYAGMVVAIHLPILAAYHQFEIPSGSLRLWAWGLGLLGIVLIEINLQLHQRWLRRKHPETVRALKNAQAS</sequence>
<evidence type="ECO:0000256" key="6">
    <source>
        <dbReference type="SAM" id="MobiDB-lite"/>
    </source>
</evidence>
<dbReference type="Gene3D" id="1.20.1110.10">
    <property type="entry name" value="Calcium-transporting ATPase, transmembrane domain"/>
    <property type="match status" value="1"/>
</dbReference>
<feature type="transmembrane region" description="Helical" evidence="7">
    <location>
        <begin position="690"/>
        <end position="710"/>
    </location>
</feature>
<feature type="domain" description="P-type ATPase A" evidence="8">
    <location>
        <begin position="110"/>
        <end position="208"/>
    </location>
</feature>
<dbReference type="SUPFAM" id="SSF81653">
    <property type="entry name" value="Calcium ATPase, transduction domain A"/>
    <property type="match status" value="1"/>
</dbReference>
<feature type="transmembrane region" description="Helical" evidence="7">
    <location>
        <begin position="722"/>
        <end position="739"/>
    </location>
</feature>
<dbReference type="PRINTS" id="PR00119">
    <property type="entry name" value="CATATPASE"/>
</dbReference>
<keyword evidence="4 7" id="KW-1133">Transmembrane helix</keyword>
<dbReference type="NCBIfam" id="TIGR01494">
    <property type="entry name" value="ATPase_P-type"/>
    <property type="match status" value="2"/>
</dbReference>
<dbReference type="InterPro" id="IPR044492">
    <property type="entry name" value="P_typ_ATPase_HD_dom"/>
</dbReference>
<dbReference type="InterPro" id="IPR023214">
    <property type="entry name" value="HAD_sf"/>
</dbReference>
<reference evidence="9 10" key="1">
    <citation type="submission" date="2020-09" db="EMBL/GenBank/DDBJ databases">
        <title>Investigation of environmental microbe.</title>
        <authorList>
            <person name="Ou Y."/>
            <person name="Kang Q."/>
        </authorList>
    </citation>
    <scope>NUCLEOTIDE SEQUENCE [LARGE SCALE GENOMIC DNA]</scope>
    <source>
        <strain evidence="9 10">KJZ-9</strain>
    </source>
</reference>
<dbReference type="AlphaFoldDB" id="A0A7H2BML9"/>
<dbReference type="PROSITE" id="PS00154">
    <property type="entry name" value="ATPASE_E1_E2"/>
    <property type="match status" value="1"/>
</dbReference>
<dbReference type="Pfam" id="PF00702">
    <property type="entry name" value="Hydrolase"/>
    <property type="match status" value="1"/>
</dbReference>
<keyword evidence="5 7" id="KW-0472">Membrane</keyword>
<dbReference type="InterPro" id="IPR008250">
    <property type="entry name" value="ATPase_P-typ_transduc_dom_A_sf"/>
</dbReference>
<feature type="transmembrane region" description="Helical" evidence="7">
    <location>
        <begin position="751"/>
        <end position="773"/>
    </location>
</feature>
<protein>
    <submittedName>
        <fullName evidence="9">HAD-IC family P-type ATPase</fullName>
    </submittedName>
</protein>
<accession>A0A7H2BML9</accession>
<feature type="transmembrane region" description="Helical" evidence="7">
    <location>
        <begin position="228"/>
        <end position="251"/>
    </location>
</feature>
<proteinExistence type="predicted"/>
<keyword evidence="10" id="KW-1185">Reference proteome</keyword>
<evidence type="ECO:0000256" key="2">
    <source>
        <dbReference type="ARBA" id="ARBA00022692"/>
    </source>
</evidence>
<dbReference type="Gene3D" id="2.70.150.10">
    <property type="entry name" value="Calcium-transporting ATPase, cytoplasmic transduction domain A"/>
    <property type="match status" value="1"/>
</dbReference>
<evidence type="ECO:0000313" key="9">
    <source>
        <dbReference type="EMBL" id="QNV40915.1"/>
    </source>
</evidence>
<dbReference type="SFLD" id="SFLDS00003">
    <property type="entry name" value="Haloacid_Dehalogenase"/>
    <property type="match status" value="1"/>
</dbReference>
<evidence type="ECO:0000256" key="3">
    <source>
        <dbReference type="ARBA" id="ARBA00022967"/>
    </source>
</evidence>
<feature type="transmembrane region" description="Helical" evidence="7">
    <location>
        <begin position="263"/>
        <end position="292"/>
    </location>
</feature>
<comment type="subcellular location">
    <subcellularLocation>
        <location evidence="1">Cell membrane</location>
        <topology evidence="1">Multi-pass membrane protein</topology>
    </subcellularLocation>
</comment>
<dbReference type="InterPro" id="IPR059000">
    <property type="entry name" value="ATPase_P-type_domA"/>
</dbReference>
<feature type="transmembrane region" description="Helical" evidence="7">
    <location>
        <begin position="54"/>
        <end position="73"/>
    </location>
</feature>
<feature type="compositionally biased region" description="Polar residues" evidence="6">
    <location>
        <begin position="1"/>
        <end position="16"/>
    </location>
</feature>
<name>A0A7H2BML9_9MICC</name>
<keyword evidence="2 7" id="KW-0812">Transmembrane</keyword>
<dbReference type="GO" id="GO:0016887">
    <property type="term" value="F:ATP hydrolysis activity"/>
    <property type="evidence" value="ECO:0007669"/>
    <property type="project" value="InterPro"/>
</dbReference>
<dbReference type="GO" id="GO:0005886">
    <property type="term" value="C:plasma membrane"/>
    <property type="evidence" value="ECO:0007669"/>
    <property type="project" value="UniProtKB-SubCell"/>
</dbReference>
<dbReference type="SUPFAM" id="SSF56784">
    <property type="entry name" value="HAD-like"/>
    <property type="match status" value="1"/>
</dbReference>
<dbReference type="Gene3D" id="3.40.1110.10">
    <property type="entry name" value="Calcium-transporting ATPase, cytoplasmic domain N"/>
    <property type="match status" value="1"/>
</dbReference>
<dbReference type="InterPro" id="IPR001757">
    <property type="entry name" value="P_typ_ATPase"/>
</dbReference>
<evidence type="ECO:0000256" key="5">
    <source>
        <dbReference type="ARBA" id="ARBA00023136"/>
    </source>
</evidence>
<dbReference type="EMBL" id="CP061538">
    <property type="protein sequence ID" value="QNV40915.1"/>
    <property type="molecule type" value="Genomic_DNA"/>
</dbReference>
<dbReference type="InterPro" id="IPR036412">
    <property type="entry name" value="HAD-like_sf"/>
</dbReference>
<dbReference type="Pfam" id="PF00122">
    <property type="entry name" value="E1-E2_ATPase"/>
    <property type="match status" value="1"/>
</dbReference>
<evidence type="ECO:0000256" key="7">
    <source>
        <dbReference type="SAM" id="Phobius"/>
    </source>
</evidence>
<feature type="transmembrane region" description="Helical" evidence="7">
    <location>
        <begin position="634"/>
        <end position="653"/>
    </location>
</feature>
<gene>
    <name evidence="9" type="ORF">IDM48_01690</name>
</gene>
<dbReference type="KEGG" id="rama:IDM48_01690"/>
<evidence type="ECO:0000256" key="4">
    <source>
        <dbReference type="ARBA" id="ARBA00022989"/>
    </source>
</evidence>
<dbReference type="Proteomes" id="UP000516421">
    <property type="component" value="Chromosome"/>
</dbReference>
<dbReference type="SFLD" id="SFLDF00027">
    <property type="entry name" value="p-type_atpase"/>
    <property type="match status" value="1"/>
</dbReference>
<feature type="region of interest" description="Disordered" evidence="6">
    <location>
        <begin position="1"/>
        <end position="22"/>
    </location>
</feature>
<feature type="transmembrane region" description="Helical" evidence="7">
    <location>
        <begin position="79"/>
        <end position="98"/>
    </location>
</feature>
<feature type="transmembrane region" description="Helical" evidence="7">
    <location>
        <begin position="659"/>
        <end position="678"/>
    </location>
</feature>
<organism evidence="9 10">
    <name type="scientific">Rothia amarae</name>
    <dbReference type="NCBI Taxonomy" id="169480"/>
    <lineage>
        <taxon>Bacteria</taxon>
        <taxon>Bacillati</taxon>
        <taxon>Actinomycetota</taxon>
        <taxon>Actinomycetes</taxon>
        <taxon>Micrococcales</taxon>
        <taxon>Micrococcaceae</taxon>
        <taxon>Rothia</taxon>
    </lineage>
</organism>
<dbReference type="PANTHER" id="PTHR42861">
    <property type="entry name" value="CALCIUM-TRANSPORTING ATPASE"/>
    <property type="match status" value="1"/>
</dbReference>
<feature type="transmembrane region" description="Helical" evidence="7">
    <location>
        <begin position="785"/>
        <end position="802"/>
    </location>
</feature>
<evidence type="ECO:0000313" key="10">
    <source>
        <dbReference type="Proteomes" id="UP000516421"/>
    </source>
</evidence>
<evidence type="ECO:0000256" key="1">
    <source>
        <dbReference type="ARBA" id="ARBA00004651"/>
    </source>
</evidence>
<dbReference type="SFLD" id="SFLDG00002">
    <property type="entry name" value="C1.7:_P-type_atpase_like"/>
    <property type="match status" value="1"/>
</dbReference>
<dbReference type="PRINTS" id="PR00120">
    <property type="entry name" value="HATPASE"/>
</dbReference>
<evidence type="ECO:0000259" key="8">
    <source>
        <dbReference type="Pfam" id="PF00122"/>
    </source>
</evidence>
<dbReference type="GO" id="GO:0005524">
    <property type="term" value="F:ATP binding"/>
    <property type="evidence" value="ECO:0007669"/>
    <property type="project" value="InterPro"/>
</dbReference>